<dbReference type="CDD" id="cd10549">
    <property type="entry name" value="MtMvhB_like"/>
    <property type="match status" value="2"/>
</dbReference>
<dbReference type="EMBL" id="LMVM01000007">
    <property type="protein sequence ID" value="PAV05346.1"/>
    <property type="molecule type" value="Genomic_DNA"/>
</dbReference>
<feature type="domain" description="4Fe-4S ferredoxin-type" evidence="5">
    <location>
        <begin position="219"/>
        <end position="247"/>
    </location>
</feature>
<evidence type="ECO:0000256" key="1">
    <source>
        <dbReference type="ARBA" id="ARBA00022485"/>
    </source>
</evidence>
<accession>A0A2A2H7P5</accession>
<dbReference type="GO" id="GO:0046872">
    <property type="term" value="F:metal ion binding"/>
    <property type="evidence" value="ECO:0007669"/>
    <property type="project" value="UniProtKB-KW"/>
</dbReference>
<dbReference type="PROSITE" id="PS00198">
    <property type="entry name" value="4FE4S_FER_1"/>
    <property type="match status" value="4"/>
</dbReference>
<organism evidence="6 7">
    <name type="scientific">Methanobacterium bryantii</name>
    <dbReference type="NCBI Taxonomy" id="2161"/>
    <lineage>
        <taxon>Archaea</taxon>
        <taxon>Methanobacteriati</taxon>
        <taxon>Methanobacteriota</taxon>
        <taxon>Methanomada group</taxon>
        <taxon>Methanobacteria</taxon>
        <taxon>Methanobacteriales</taxon>
        <taxon>Methanobacteriaceae</taxon>
        <taxon>Methanobacterium</taxon>
    </lineage>
</organism>
<dbReference type="Pfam" id="PF12838">
    <property type="entry name" value="Fer4_7"/>
    <property type="match status" value="2"/>
</dbReference>
<evidence type="ECO:0000256" key="3">
    <source>
        <dbReference type="ARBA" id="ARBA00023004"/>
    </source>
</evidence>
<feature type="domain" description="4Fe-4S ferredoxin-type" evidence="5">
    <location>
        <begin position="67"/>
        <end position="96"/>
    </location>
</feature>
<feature type="domain" description="4Fe-4S ferredoxin-type" evidence="5">
    <location>
        <begin position="152"/>
        <end position="181"/>
    </location>
</feature>
<dbReference type="SUPFAM" id="SSF54862">
    <property type="entry name" value="4Fe-4S ferredoxins"/>
    <property type="match status" value="1"/>
</dbReference>
<name>A0A2A2H7P5_METBR</name>
<reference evidence="6 7" key="1">
    <citation type="journal article" date="2017" name="BMC Genomics">
        <title>Genomic analysis of methanogenic archaea reveals a shift towards energy conservation.</title>
        <authorList>
            <person name="Gilmore S.P."/>
            <person name="Henske J.K."/>
            <person name="Sexton J.A."/>
            <person name="Solomon K.V."/>
            <person name="Seppala S."/>
            <person name="Yoo J.I."/>
            <person name="Huyett L.M."/>
            <person name="Pressman A."/>
            <person name="Cogan J.Z."/>
            <person name="Kivenson V."/>
            <person name="Peng X."/>
            <person name="Tan Y."/>
            <person name="Valentine D.L."/>
            <person name="O'Malley M.A."/>
        </authorList>
    </citation>
    <scope>NUCLEOTIDE SEQUENCE [LARGE SCALE GENOMIC DNA]</scope>
    <source>
        <strain evidence="6 7">M.o.H.</strain>
    </source>
</reference>
<evidence type="ECO:0000256" key="2">
    <source>
        <dbReference type="ARBA" id="ARBA00022723"/>
    </source>
</evidence>
<dbReference type="InterPro" id="IPR017900">
    <property type="entry name" value="4Fe4S_Fe_S_CS"/>
</dbReference>
<dbReference type="PANTHER" id="PTHR43687:SF1">
    <property type="entry name" value="FERREDOXIN III"/>
    <property type="match status" value="1"/>
</dbReference>
<dbReference type="OrthoDB" id="23833at2157"/>
<proteinExistence type="predicted"/>
<dbReference type="PROSITE" id="PS51379">
    <property type="entry name" value="4FE4S_FER_2"/>
    <property type="match status" value="6"/>
</dbReference>
<gene>
    <name evidence="6" type="ORF">ASJ80_10165</name>
</gene>
<comment type="caution">
    <text evidence="6">The sequence shown here is derived from an EMBL/GenBank/DDBJ whole genome shotgun (WGS) entry which is preliminary data.</text>
</comment>
<dbReference type="InterPro" id="IPR050572">
    <property type="entry name" value="Fe-S_Ferredoxin"/>
</dbReference>
<dbReference type="AlphaFoldDB" id="A0A2A2H7P5"/>
<keyword evidence="1" id="KW-0004">4Fe-4S</keyword>
<dbReference type="InterPro" id="IPR017896">
    <property type="entry name" value="4Fe4S_Fe-S-bd"/>
</dbReference>
<feature type="domain" description="4Fe-4S ferredoxin-type" evidence="5">
    <location>
        <begin position="122"/>
        <end position="151"/>
    </location>
</feature>
<keyword evidence="4" id="KW-0411">Iron-sulfur</keyword>
<dbReference type="Pfam" id="PF00037">
    <property type="entry name" value="Fer4"/>
    <property type="match status" value="2"/>
</dbReference>
<dbReference type="GO" id="GO:0051539">
    <property type="term" value="F:4 iron, 4 sulfur cluster binding"/>
    <property type="evidence" value="ECO:0007669"/>
    <property type="project" value="UniProtKB-KW"/>
</dbReference>
<protein>
    <submittedName>
        <fullName evidence="6">Ferredoxin</fullName>
    </submittedName>
</protein>
<keyword evidence="7" id="KW-1185">Reference proteome</keyword>
<evidence type="ECO:0000313" key="7">
    <source>
        <dbReference type="Proteomes" id="UP000217784"/>
    </source>
</evidence>
<evidence type="ECO:0000313" key="6">
    <source>
        <dbReference type="EMBL" id="PAV05346.1"/>
    </source>
</evidence>
<keyword evidence="3" id="KW-0408">Iron</keyword>
<keyword evidence="2" id="KW-0479">Metal-binding</keyword>
<feature type="domain" description="4Fe-4S ferredoxin-type" evidence="5">
    <location>
        <begin position="38"/>
        <end position="66"/>
    </location>
</feature>
<dbReference type="RefSeq" id="WP_069584717.1">
    <property type="nucleotide sequence ID" value="NZ_LMVM01000007.1"/>
</dbReference>
<sequence>MDITFKKDKNVLKDEVIHKAMDLEEIKPEIEKYRLKRKCITISPECIRCNLCTEECPVSAISEAKATKPAKVLDNCVNCEICAQTCPVKSIHVIESTSDVEDEEVKYRLKELKVPHRTLKMKNIEVAEDKCISCGTCAKFCPTGAVNAEEGKPTVIDKSACVGCGACVNVCPENAIKLERELGPVLKTKELSIDREACVSCQVCEENCPVGAIKLEDGELVFSEDKCILCEVCSSKCPVSALKLERLSNES</sequence>
<feature type="domain" description="4Fe-4S ferredoxin-type" evidence="5">
    <location>
        <begin position="189"/>
        <end position="218"/>
    </location>
</feature>
<dbReference type="GO" id="GO:0016491">
    <property type="term" value="F:oxidoreductase activity"/>
    <property type="evidence" value="ECO:0007669"/>
    <property type="project" value="UniProtKB-ARBA"/>
</dbReference>
<dbReference type="PANTHER" id="PTHR43687">
    <property type="entry name" value="ADENYLYLSULFATE REDUCTASE, BETA SUBUNIT"/>
    <property type="match status" value="1"/>
</dbReference>
<evidence type="ECO:0000256" key="4">
    <source>
        <dbReference type="ARBA" id="ARBA00023014"/>
    </source>
</evidence>
<dbReference type="Proteomes" id="UP000217784">
    <property type="component" value="Unassembled WGS sequence"/>
</dbReference>
<dbReference type="Gene3D" id="3.30.70.20">
    <property type="match status" value="3"/>
</dbReference>
<evidence type="ECO:0000259" key="5">
    <source>
        <dbReference type="PROSITE" id="PS51379"/>
    </source>
</evidence>